<evidence type="ECO:0000259" key="6">
    <source>
        <dbReference type="Pfam" id="PF08281"/>
    </source>
</evidence>
<reference evidence="7" key="2">
    <citation type="submission" date="2021-04" db="EMBL/GenBank/DDBJ databases">
        <authorList>
            <person name="Gilroy R."/>
        </authorList>
    </citation>
    <scope>NUCLEOTIDE SEQUENCE</scope>
    <source>
        <strain evidence="7">Gambia16-930</strain>
    </source>
</reference>
<feature type="domain" description="RNA polymerase sigma-70 region 2" evidence="5">
    <location>
        <begin position="39"/>
        <end position="105"/>
    </location>
</feature>
<name>A0A9D1RIG4_9BACT</name>
<dbReference type="GO" id="GO:0006352">
    <property type="term" value="P:DNA-templated transcription initiation"/>
    <property type="evidence" value="ECO:0007669"/>
    <property type="project" value="InterPro"/>
</dbReference>
<evidence type="ECO:0000256" key="4">
    <source>
        <dbReference type="ARBA" id="ARBA00023163"/>
    </source>
</evidence>
<dbReference type="SUPFAM" id="SSF88946">
    <property type="entry name" value="Sigma2 domain of RNA polymerase sigma factors"/>
    <property type="match status" value="1"/>
</dbReference>
<dbReference type="InterPro" id="IPR014284">
    <property type="entry name" value="RNA_pol_sigma-70_dom"/>
</dbReference>
<accession>A0A9D1RIG4</accession>
<gene>
    <name evidence="7" type="ORF">IAC47_03110</name>
</gene>
<dbReference type="InterPro" id="IPR013325">
    <property type="entry name" value="RNA_pol_sigma_r2"/>
</dbReference>
<keyword evidence="4" id="KW-0804">Transcription</keyword>
<dbReference type="InterPro" id="IPR036388">
    <property type="entry name" value="WH-like_DNA-bd_sf"/>
</dbReference>
<evidence type="ECO:0000313" key="7">
    <source>
        <dbReference type="EMBL" id="HIW87247.1"/>
    </source>
</evidence>
<dbReference type="Pfam" id="PF04542">
    <property type="entry name" value="Sigma70_r2"/>
    <property type="match status" value="1"/>
</dbReference>
<reference evidence="7" key="1">
    <citation type="journal article" date="2021" name="PeerJ">
        <title>Extensive microbial diversity within the chicken gut microbiome revealed by metagenomics and culture.</title>
        <authorList>
            <person name="Gilroy R."/>
            <person name="Ravi A."/>
            <person name="Getino M."/>
            <person name="Pursley I."/>
            <person name="Horton D.L."/>
            <person name="Alikhan N.F."/>
            <person name="Baker D."/>
            <person name="Gharbi K."/>
            <person name="Hall N."/>
            <person name="Watson M."/>
            <person name="Adriaenssens E.M."/>
            <person name="Foster-Nyarko E."/>
            <person name="Jarju S."/>
            <person name="Secka A."/>
            <person name="Antonio M."/>
            <person name="Oren A."/>
            <person name="Chaudhuri R.R."/>
            <person name="La Ragione R."/>
            <person name="Hildebrand F."/>
            <person name="Pallen M.J."/>
        </authorList>
    </citation>
    <scope>NUCLEOTIDE SEQUENCE</scope>
    <source>
        <strain evidence="7">Gambia16-930</strain>
    </source>
</reference>
<dbReference type="InterPro" id="IPR013249">
    <property type="entry name" value="RNA_pol_sigma70_r4_t2"/>
</dbReference>
<dbReference type="GO" id="GO:0016987">
    <property type="term" value="F:sigma factor activity"/>
    <property type="evidence" value="ECO:0007669"/>
    <property type="project" value="UniProtKB-KW"/>
</dbReference>
<dbReference type="NCBIfam" id="TIGR02937">
    <property type="entry name" value="sigma70-ECF"/>
    <property type="match status" value="1"/>
</dbReference>
<evidence type="ECO:0000313" key="8">
    <source>
        <dbReference type="Proteomes" id="UP000824267"/>
    </source>
</evidence>
<comment type="similarity">
    <text evidence="1">Belongs to the sigma-70 factor family. ECF subfamily.</text>
</comment>
<dbReference type="Gene3D" id="1.10.10.10">
    <property type="entry name" value="Winged helix-like DNA-binding domain superfamily/Winged helix DNA-binding domain"/>
    <property type="match status" value="1"/>
</dbReference>
<sequence length="201" mass="23366">MQFAAGATHVCSCRLFIMDSDRLAAKRIAEGDHSAFERLFNQYHLKILNLCYAILHNRHDAEDLVQDIFVEIYSSIGTYRAESKLSTWIYRIAVNKAINYIRKRKIRKFLSLDFTDALDYQSFEQTDWSLLDKQYGYHLHKAIDALPAKQKTAFVLFMYDELSQKEIAGIMNCSVSAVEVLVHRARGNITKRMNNIDKEIF</sequence>
<dbReference type="InterPro" id="IPR007627">
    <property type="entry name" value="RNA_pol_sigma70_r2"/>
</dbReference>
<evidence type="ECO:0000259" key="5">
    <source>
        <dbReference type="Pfam" id="PF04542"/>
    </source>
</evidence>
<dbReference type="Pfam" id="PF08281">
    <property type="entry name" value="Sigma70_r4_2"/>
    <property type="match status" value="1"/>
</dbReference>
<keyword evidence="3" id="KW-0731">Sigma factor</keyword>
<dbReference type="EMBL" id="DXGG01000106">
    <property type="protein sequence ID" value="HIW87247.1"/>
    <property type="molecule type" value="Genomic_DNA"/>
</dbReference>
<organism evidence="7 8">
    <name type="scientific">Candidatus Onthomorpha intestinigallinarum</name>
    <dbReference type="NCBI Taxonomy" id="2840880"/>
    <lineage>
        <taxon>Bacteria</taxon>
        <taxon>Pseudomonadati</taxon>
        <taxon>Bacteroidota</taxon>
        <taxon>Bacteroidia</taxon>
        <taxon>Bacteroidales</taxon>
        <taxon>Candidatus Onthomorpha</taxon>
    </lineage>
</organism>
<dbReference type="InterPro" id="IPR039425">
    <property type="entry name" value="RNA_pol_sigma-70-like"/>
</dbReference>
<evidence type="ECO:0000256" key="3">
    <source>
        <dbReference type="ARBA" id="ARBA00023082"/>
    </source>
</evidence>
<dbReference type="InterPro" id="IPR013324">
    <property type="entry name" value="RNA_pol_sigma_r3/r4-like"/>
</dbReference>
<dbReference type="PANTHER" id="PTHR43133">
    <property type="entry name" value="RNA POLYMERASE ECF-TYPE SIGMA FACTO"/>
    <property type="match status" value="1"/>
</dbReference>
<evidence type="ECO:0000256" key="1">
    <source>
        <dbReference type="ARBA" id="ARBA00010641"/>
    </source>
</evidence>
<dbReference type="AlphaFoldDB" id="A0A9D1RIG4"/>
<dbReference type="Gene3D" id="1.10.1740.10">
    <property type="match status" value="1"/>
</dbReference>
<proteinExistence type="inferred from homology"/>
<dbReference type="CDD" id="cd06171">
    <property type="entry name" value="Sigma70_r4"/>
    <property type="match status" value="1"/>
</dbReference>
<protein>
    <submittedName>
        <fullName evidence="7">RNA polymerase sigma factor</fullName>
    </submittedName>
</protein>
<dbReference type="SUPFAM" id="SSF88659">
    <property type="entry name" value="Sigma3 and sigma4 domains of RNA polymerase sigma factors"/>
    <property type="match status" value="1"/>
</dbReference>
<dbReference type="GO" id="GO:0003677">
    <property type="term" value="F:DNA binding"/>
    <property type="evidence" value="ECO:0007669"/>
    <property type="project" value="InterPro"/>
</dbReference>
<dbReference type="Proteomes" id="UP000824267">
    <property type="component" value="Unassembled WGS sequence"/>
</dbReference>
<comment type="caution">
    <text evidence="7">The sequence shown here is derived from an EMBL/GenBank/DDBJ whole genome shotgun (WGS) entry which is preliminary data.</text>
</comment>
<evidence type="ECO:0000256" key="2">
    <source>
        <dbReference type="ARBA" id="ARBA00023015"/>
    </source>
</evidence>
<dbReference type="PANTHER" id="PTHR43133:SF60">
    <property type="entry name" value="RNA POLYMERASE SIGMA FACTOR SIGV"/>
    <property type="match status" value="1"/>
</dbReference>
<feature type="domain" description="RNA polymerase sigma factor 70 region 4 type 2" evidence="6">
    <location>
        <begin position="139"/>
        <end position="186"/>
    </location>
</feature>
<keyword evidence="2" id="KW-0805">Transcription regulation</keyword>